<dbReference type="HOGENOM" id="CLU_026455_1_0_1"/>
<keyword evidence="3" id="KW-1185">Reference proteome</keyword>
<dbReference type="InParanoid" id="A0A0D0CW27"/>
<organism evidence="2 3">
    <name type="scientific">Paxillus rubicundulus Ve08.2h10</name>
    <dbReference type="NCBI Taxonomy" id="930991"/>
    <lineage>
        <taxon>Eukaryota</taxon>
        <taxon>Fungi</taxon>
        <taxon>Dikarya</taxon>
        <taxon>Basidiomycota</taxon>
        <taxon>Agaricomycotina</taxon>
        <taxon>Agaricomycetes</taxon>
        <taxon>Agaricomycetidae</taxon>
        <taxon>Boletales</taxon>
        <taxon>Paxilineae</taxon>
        <taxon>Paxillaceae</taxon>
        <taxon>Paxillus</taxon>
    </lineage>
</organism>
<reference evidence="2 3" key="1">
    <citation type="submission" date="2014-04" db="EMBL/GenBank/DDBJ databases">
        <authorList>
            <consortium name="DOE Joint Genome Institute"/>
            <person name="Kuo A."/>
            <person name="Kohler A."/>
            <person name="Jargeat P."/>
            <person name="Nagy L.G."/>
            <person name="Floudas D."/>
            <person name="Copeland A."/>
            <person name="Barry K.W."/>
            <person name="Cichocki N."/>
            <person name="Veneault-Fourrey C."/>
            <person name="LaButti K."/>
            <person name="Lindquist E.A."/>
            <person name="Lipzen A."/>
            <person name="Lundell T."/>
            <person name="Morin E."/>
            <person name="Murat C."/>
            <person name="Sun H."/>
            <person name="Tunlid A."/>
            <person name="Henrissat B."/>
            <person name="Grigoriev I.V."/>
            <person name="Hibbett D.S."/>
            <person name="Martin F."/>
            <person name="Nordberg H.P."/>
            <person name="Cantor M.N."/>
            <person name="Hua S.X."/>
        </authorList>
    </citation>
    <scope>NUCLEOTIDE SEQUENCE [LARGE SCALE GENOMIC DNA]</scope>
    <source>
        <strain evidence="2 3">Ve08.2h10</strain>
    </source>
</reference>
<feature type="compositionally biased region" description="Basic and acidic residues" evidence="1">
    <location>
        <begin position="9"/>
        <end position="19"/>
    </location>
</feature>
<evidence type="ECO:0000313" key="3">
    <source>
        <dbReference type="Proteomes" id="UP000054538"/>
    </source>
</evidence>
<gene>
    <name evidence="2" type="ORF">PAXRUDRAFT_833968</name>
</gene>
<dbReference type="STRING" id="930991.A0A0D0CW27"/>
<dbReference type="OrthoDB" id="4179406at2759"/>
<name>A0A0D0CW27_9AGAM</name>
<dbReference type="Proteomes" id="UP000054538">
    <property type="component" value="Unassembled WGS sequence"/>
</dbReference>
<accession>A0A0D0CW27</accession>
<dbReference type="AlphaFoldDB" id="A0A0D0CW27"/>
<sequence>MQPQPEGPAEPKVDNDGRETLSGADEWEDVPDADSEAASQRELASSASDSQATSTVFLRKKRCVLTNTISVASPTPSKSQSAKPRCKKAIVSKEEAQEALTGGGRFLASFACDDVKGSIRMMRKPFSWVLFMWMFACLVSSMADTLRTAISPLCIVPGISRSTLCVPAQPLAAVDFPGLLDIQGSTFEKLLGESAAGSETSTGVLKAEMAIRDLSLLVRLSDLDLKDSIADVLDTIARDAKKTSRGLSKLHAKVLDGIDQVMALNNYAMTTIEGAHKKAPSPLLQAISPFKLGPTANEIISTVFTLAMDESEQTIAKLVLEADRSLQAFDQMDVDLATLYEITTRESECTAKEKAKVLGEVWTKFVGKQRSRREYGDRLELLDDIEEYRTKALGDVTATSRALELMSSNLEILRDRVAAPALLEGKVPLHVQMESIKNGVERLREGQMRSRTGKIGDENL</sequence>
<dbReference type="EMBL" id="KN826209">
    <property type="protein sequence ID" value="KIK79698.1"/>
    <property type="molecule type" value="Genomic_DNA"/>
</dbReference>
<evidence type="ECO:0000256" key="1">
    <source>
        <dbReference type="SAM" id="MobiDB-lite"/>
    </source>
</evidence>
<reference evidence="3" key="2">
    <citation type="submission" date="2015-01" db="EMBL/GenBank/DDBJ databases">
        <title>Evolutionary Origins and Diversification of the Mycorrhizal Mutualists.</title>
        <authorList>
            <consortium name="DOE Joint Genome Institute"/>
            <consortium name="Mycorrhizal Genomics Consortium"/>
            <person name="Kohler A."/>
            <person name="Kuo A."/>
            <person name="Nagy L.G."/>
            <person name="Floudas D."/>
            <person name="Copeland A."/>
            <person name="Barry K.W."/>
            <person name="Cichocki N."/>
            <person name="Veneault-Fourrey C."/>
            <person name="LaButti K."/>
            <person name="Lindquist E.A."/>
            <person name="Lipzen A."/>
            <person name="Lundell T."/>
            <person name="Morin E."/>
            <person name="Murat C."/>
            <person name="Riley R."/>
            <person name="Ohm R."/>
            <person name="Sun H."/>
            <person name="Tunlid A."/>
            <person name="Henrissat B."/>
            <person name="Grigoriev I.V."/>
            <person name="Hibbett D.S."/>
            <person name="Martin F."/>
        </authorList>
    </citation>
    <scope>NUCLEOTIDE SEQUENCE [LARGE SCALE GENOMIC DNA]</scope>
    <source>
        <strain evidence="3">Ve08.2h10</strain>
    </source>
</reference>
<protein>
    <submittedName>
        <fullName evidence="2">Uncharacterized protein</fullName>
    </submittedName>
</protein>
<feature type="compositionally biased region" description="Acidic residues" evidence="1">
    <location>
        <begin position="25"/>
        <end position="35"/>
    </location>
</feature>
<evidence type="ECO:0000313" key="2">
    <source>
        <dbReference type="EMBL" id="KIK79698.1"/>
    </source>
</evidence>
<proteinExistence type="predicted"/>
<feature type="region of interest" description="Disordered" evidence="1">
    <location>
        <begin position="1"/>
        <end position="48"/>
    </location>
</feature>